<dbReference type="EC" id="1.16.3.1" evidence="3"/>
<dbReference type="PANTHER" id="PTHR16821:SF2">
    <property type="entry name" value="FRATAXIN, MITOCHONDRIAL"/>
    <property type="match status" value="1"/>
</dbReference>
<dbReference type="GO" id="GO:0006826">
    <property type="term" value="P:iron ion transport"/>
    <property type="evidence" value="ECO:0007669"/>
    <property type="project" value="UniProtKB-KW"/>
</dbReference>
<dbReference type="RefSeq" id="XP_004349195.2">
    <property type="nucleotide sequence ID" value="XM_004349145.2"/>
</dbReference>
<dbReference type="EMBL" id="KE346362">
    <property type="protein sequence ID" value="KJE91286.1"/>
    <property type="molecule type" value="Genomic_DNA"/>
</dbReference>
<evidence type="ECO:0000256" key="11">
    <source>
        <dbReference type="ARBA" id="ARBA00023128"/>
    </source>
</evidence>
<evidence type="ECO:0000256" key="13">
    <source>
        <dbReference type="SAM" id="MobiDB-lite"/>
    </source>
</evidence>
<keyword evidence="9" id="KW-0408">Iron</keyword>
<dbReference type="GO" id="GO:0008199">
    <property type="term" value="F:ferric iron binding"/>
    <property type="evidence" value="ECO:0007669"/>
    <property type="project" value="InterPro"/>
</dbReference>
<dbReference type="STRING" id="595528.A0A0D2U854"/>
<evidence type="ECO:0000256" key="4">
    <source>
        <dbReference type="ARBA" id="ARBA00022434"/>
    </source>
</evidence>
<dbReference type="Proteomes" id="UP000008743">
    <property type="component" value="Unassembled WGS sequence"/>
</dbReference>
<sequence length="262" mass="27869">MRIIHWLFCSNLIHPVYLSTAFPPMLRSSFSALVRLRLAVAAAPRSQASLRQALASHAPLSTDARSAGFGLPSSSAAAAVAGHRRSISLAAVSKAAQHPAAPSSSSRLNAAEAAPSTSKTAPSSGEGTASTFMAPKSTRGDESAASALTAHEYHRLADSTLHDVRASLEETIDNAGDEVLDYDIIEQSGVMTMAFGSKGTYVLNKQAPNQQMWLSSPASGPHRFDWSSTQQAWISTQNPKLNLLELLETEFASRIGLRVSLR</sequence>
<keyword evidence="11" id="KW-0496">Mitochondrion</keyword>
<keyword evidence="14" id="KW-0732">Signal</keyword>
<dbReference type="PROSITE" id="PS01344">
    <property type="entry name" value="FRATAXIN_1"/>
    <property type="match status" value="1"/>
</dbReference>
<dbReference type="InParanoid" id="A0A0D2U854"/>
<evidence type="ECO:0000256" key="8">
    <source>
        <dbReference type="ARBA" id="ARBA00023002"/>
    </source>
</evidence>
<dbReference type="PhylomeDB" id="A0A0D2U854"/>
<dbReference type="PROSITE" id="PS50810">
    <property type="entry name" value="FRATAXIN_2"/>
    <property type="match status" value="1"/>
</dbReference>
<dbReference type="GO" id="GO:0006879">
    <property type="term" value="P:intracellular iron ion homeostasis"/>
    <property type="evidence" value="ECO:0007669"/>
    <property type="project" value="UniProtKB-KW"/>
</dbReference>
<gene>
    <name evidence="15" type="ORF">CAOG_002445</name>
</gene>
<dbReference type="GO" id="GO:0004322">
    <property type="term" value="F:ferroxidase activity"/>
    <property type="evidence" value="ECO:0007669"/>
    <property type="project" value="UniProtKB-EC"/>
</dbReference>
<protein>
    <recommendedName>
        <fullName evidence="3">ferroxidase</fullName>
        <ecNumber evidence="3">1.16.3.1</ecNumber>
    </recommendedName>
</protein>
<dbReference type="GO" id="GO:0051537">
    <property type="term" value="F:2 iron, 2 sulfur cluster binding"/>
    <property type="evidence" value="ECO:0007669"/>
    <property type="project" value="TreeGrafter"/>
</dbReference>
<dbReference type="SUPFAM" id="SSF55387">
    <property type="entry name" value="Frataxin/Nqo15-like"/>
    <property type="match status" value="1"/>
</dbReference>
<dbReference type="GO" id="GO:0034986">
    <property type="term" value="F:iron chaperone activity"/>
    <property type="evidence" value="ECO:0007669"/>
    <property type="project" value="TreeGrafter"/>
</dbReference>
<dbReference type="InterPro" id="IPR002908">
    <property type="entry name" value="Frataxin/CyaY"/>
</dbReference>
<evidence type="ECO:0000256" key="5">
    <source>
        <dbReference type="ARBA" id="ARBA00022448"/>
    </source>
</evidence>
<dbReference type="NCBIfam" id="TIGR03422">
    <property type="entry name" value="mito_frataxin"/>
    <property type="match status" value="1"/>
</dbReference>
<name>A0A0D2U854_CAPO3</name>
<dbReference type="InterPro" id="IPR017789">
    <property type="entry name" value="Frataxin"/>
</dbReference>
<dbReference type="GO" id="GO:0005739">
    <property type="term" value="C:mitochondrion"/>
    <property type="evidence" value="ECO:0007669"/>
    <property type="project" value="UniProtKB-SubCell"/>
</dbReference>
<accession>A0A0D2U854</accession>
<reference evidence="16" key="1">
    <citation type="submission" date="2011-02" db="EMBL/GenBank/DDBJ databases">
        <title>The Genome Sequence of Capsaspora owczarzaki ATCC 30864.</title>
        <authorList>
            <person name="Russ C."/>
            <person name="Cuomo C."/>
            <person name="Burger G."/>
            <person name="Gray M.W."/>
            <person name="Holland P.W.H."/>
            <person name="King N."/>
            <person name="Lang F.B.F."/>
            <person name="Roger A.J."/>
            <person name="Ruiz-Trillo I."/>
            <person name="Young S.K."/>
            <person name="Zeng Q."/>
            <person name="Gargeya S."/>
            <person name="Alvarado L."/>
            <person name="Berlin A."/>
            <person name="Chapman S.B."/>
            <person name="Chen Z."/>
            <person name="Freedman E."/>
            <person name="Gellesch M."/>
            <person name="Goldberg J."/>
            <person name="Griggs A."/>
            <person name="Gujja S."/>
            <person name="Heilman E."/>
            <person name="Heiman D."/>
            <person name="Howarth C."/>
            <person name="Mehta T."/>
            <person name="Neiman D."/>
            <person name="Pearson M."/>
            <person name="Roberts A."/>
            <person name="Saif S."/>
            <person name="Shea T."/>
            <person name="Shenoy N."/>
            <person name="Sisk P."/>
            <person name="Stolte C."/>
            <person name="Sykes S."/>
            <person name="White J."/>
            <person name="Yandava C."/>
            <person name="Haas B."/>
            <person name="Nusbaum C."/>
            <person name="Birren B."/>
        </authorList>
    </citation>
    <scope>NUCLEOTIDE SEQUENCE</scope>
    <source>
        <strain evidence="16">ATCC 30864</strain>
    </source>
</reference>
<dbReference type="GO" id="GO:0008198">
    <property type="term" value="F:ferrous iron binding"/>
    <property type="evidence" value="ECO:0007669"/>
    <property type="project" value="TreeGrafter"/>
</dbReference>
<evidence type="ECO:0000256" key="2">
    <source>
        <dbReference type="ARBA" id="ARBA00008183"/>
    </source>
</evidence>
<keyword evidence="5" id="KW-0813">Transport</keyword>
<keyword evidence="8" id="KW-0560">Oxidoreductase</keyword>
<evidence type="ECO:0000256" key="6">
    <source>
        <dbReference type="ARBA" id="ARBA00022496"/>
    </source>
</evidence>
<evidence type="ECO:0000256" key="9">
    <source>
        <dbReference type="ARBA" id="ARBA00023004"/>
    </source>
</evidence>
<keyword evidence="7" id="KW-0809">Transit peptide</keyword>
<evidence type="ECO:0000313" key="16">
    <source>
        <dbReference type="Proteomes" id="UP000008743"/>
    </source>
</evidence>
<dbReference type="PRINTS" id="PR00904">
    <property type="entry name" value="FRATAXIN"/>
</dbReference>
<evidence type="ECO:0000256" key="12">
    <source>
        <dbReference type="ARBA" id="ARBA00047990"/>
    </source>
</evidence>
<keyword evidence="4" id="KW-0409">Iron storage</keyword>
<feature type="region of interest" description="Disordered" evidence="13">
    <location>
        <begin position="98"/>
        <end position="146"/>
    </location>
</feature>
<dbReference type="InterPro" id="IPR036524">
    <property type="entry name" value="Frataxin/CyaY_sf"/>
</dbReference>
<dbReference type="Pfam" id="PF01491">
    <property type="entry name" value="Frataxin_Cyay"/>
    <property type="match status" value="1"/>
</dbReference>
<dbReference type="Gene3D" id="3.30.920.10">
    <property type="entry name" value="Frataxin/CyaY"/>
    <property type="match status" value="1"/>
</dbReference>
<feature type="signal peptide" evidence="14">
    <location>
        <begin position="1"/>
        <end position="21"/>
    </location>
</feature>
<feature type="compositionally biased region" description="Low complexity" evidence="13">
    <location>
        <begin position="98"/>
        <end position="124"/>
    </location>
</feature>
<evidence type="ECO:0000313" key="15">
    <source>
        <dbReference type="EMBL" id="KJE91286.1"/>
    </source>
</evidence>
<dbReference type="GO" id="GO:0016226">
    <property type="term" value="P:iron-sulfur cluster assembly"/>
    <property type="evidence" value="ECO:0007669"/>
    <property type="project" value="InterPro"/>
</dbReference>
<dbReference type="NCBIfam" id="TIGR03421">
    <property type="entry name" value="FeS_CyaY"/>
    <property type="match status" value="1"/>
</dbReference>
<evidence type="ECO:0000256" key="1">
    <source>
        <dbReference type="ARBA" id="ARBA00004173"/>
    </source>
</evidence>
<feature type="chain" id="PRO_5002252430" description="ferroxidase" evidence="14">
    <location>
        <begin position="22"/>
        <end position="262"/>
    </location>
</feature>
<comment type="subcellular location">
    <subcellularLocation>
        <location evidence="1">Mitochondrion</location>
    </subcellularLocation>
</comment>
<comment type="catalytic activity">
    <reaction evidence="12">
        <text>4 Fe(2+) + O2 + 4 H(+) = 4 Fe(3+) + 2 H2O</text>
        <dbReference type="Rhea" id="RHEA:11148"/>
        <dbReference type="ChEBI" id="CHEBI:15377"/>
        <dbReference type="ChEBI" id="CHEBI:15378"/>
        <dbReference type="ChEBI" id="CHEBI:15379"/>
        <dbReference type="ChEBI" id="CHEBI:29033"/>
        <dbReference type="ChEBI" id="CHEBI:29034"/>
        <dbReference type="EC" id="1.16.3.1"/>
    </reaction>
</comment>
<keyword evidence="10" id="KW-0406">Ion transport</keyword>
<dbReference type="InterPro" id="IPR020895">
    <property type="entry name" value="Frataxin_CS"/>
</dbReference>
<dbReference type="AlphaFoldDB" id="A0A0D2U854"/>
<organism evidence="15 16">
    <name type="scientific">Capsaspora owczarzaki (strain ATCC 30864)</name>
    <dbReference type="NCBI Taxonomy" id="595528"/>
    <lineage>
        <taxon>Eukaryota</taxon>
        <taxon>Filasterea</taxon>
        <taxon>Capsaspora</taxon>
    </lineage>
</organism>
<dbReference type="PANTHER" id="PTHR16821">
    <property type="entry name" value="FRATAXIN"/>
    <property type="match status" value="1"/>
</dbReference>
<proteinExistence type="inferred from homology"/>
<evidence type="ECO:0000256" key="7">
    <source>
        <dbReference type="ARBA" id="ARBA00022946"/>
    </source>
</evidence>
<comment type="similarity">
    <text evidence="2">Belongs to the frataxin family.</text>
</comment>
<evidence type="ECO:0000256" key="10">
    <source>
        <dbReference type="ARBA" id="ARBA00023065"/>
    </source>
</evidence>
<evidence type="ECO:0000256" key="14">
    <source>
        <dbReference type="SAM" id="SignalP"/>
    </source>
</evidence>
<keyword evidence="6" id="KW-0410">Iron transport</keyword>
<evidence type="ECO:0000256" key="3">
    <source>
        <dbReference type="ARBA" id="ARBA00013107"/>
    </source>
</evidence>
<dbReference type="eggNOG" id="KOG3413">
    <property type="taxonomic scope" value="Eukaryota"/>
</dbReference>
<dbReference type="OrthoDB" id="1897642at2759"/>
<dbReference type="SMART" id="SM01219">
    <property type="entry name" value="Frataxin_Cyay"/>
    <property type="match status" value="1"/>
</dbReference>
<keyword evidence="16" id="KW-1185">Reference proteome</keyword>